<evidence type="ECO:0000313" key="2">
    <source>
        <dbReference type="Proteomes" id="UP001589610"/>
    </source>
</evidence>
<gene>
    <name evidence="1" type="ORF">ACFFRH_33435</name>
</gene>
<comment type="caution">
    <text evidence="1">The sequence shown here is derived from an EMBL/GenBank/DDBJ whole genome shotgun (WGS) entry which is preliminary data.</text>
</comment>
<sequence length="356" mass="40013">MVFFIYRSVYEGPSGRLVRHLPDATVLDWFRRGWDEAGSGDAHEWIERELGAGVYGLSTIFEIGLPAPRSTAELHRLLEEHLYVEQELRVDGHSVRVLTDDDEVMLAYFFVEDALVAAEPERWAYLLHDGWELPDVPPGFSAGRSFTSPVATWTATPAPPGGEGATYAVVLTFYSTFDSMGWNMPACFPGIRLPRLAATLRETDAPIDEWSGELAVLRALVAPGENEIGPALERCNRWPDFEQDISETYGVHQQAHEIALRLLEGFEPSRGRDPHRTIIRQSEHVAQMTIHIDEYFGHRQWFVFDDVWAAAHPDLAVSLLHHGSHWDPRCHRDHGIGECTPRGRQYRPASSPGAGA</sequence>
<dbReference type="Proteomes" id="UP001589610">
    <property type="component" value="Unassembled WGS sequence"/>
</dbReference>
<keyword evidence="2" id="KW-1185">Reference proteome</keyword>
<dbReference type="EMBL" id="JBHMBS010000022">
    <property type="protein sequence ID" value="MFB9680406.1"/>
    <property type="molecule type" value="Genomic_DNA"/>
</dbReference>
<reference evidence="1 2" key="1">
    <citation type="submission" date="2024-09" db="EMBL/GenBank/DDBJ databases">
        <authorList>
            <person name="Sun Q."/>
            <person name="Mori K."/>
        </authorList>
    </citation>
    <scope>NUCLEOTIDE SEQUENCE [LARGE SCALE GENOMIC DNA]</scope>
    <source>
        <strain evidence="1 2">JCM 3028</strain>
    </source>
</reference>
<evidence type="ECO:0000313" key="1">
    <source>
        <dbReference type="EMBL" id="MFB9680406.1"/>
    </source>
</evidence>
<organism evidence="1 2">
    <name type="scientific">Streptosporangium vulgare</name>
    <dbReference type="NCBI Taxonomy" id="46190"/>
    <lineage>
        <taxon>Bacteria</taxon>
        <taxon>Bacillati</taxon>
        <taxon>Actinomycetota</taxon>
        <taxon>Actinomycetes</taxon>
        <taxon>Streptosporangiales</taxon>
        <taxon>Streptosporangiaceae</taxon>
        <taxon>Streptosporangium</taxon>
    </lineage>
</organism>
<protein>
    <submittedName>
        <fullName evidence="1">Uncharacterized protein</fullName>
    </submittedName>
</protein>
<accession>A0ABV5TMS4</accession>
<proteinExistence type="predicted"/>
<name>A0ABV5TMS4_9ACTN</name>
<dbReference type="RefSeq" id="WP_344745082.1">
    <property type="nucleotide sequence ID" value="NZ_BAAAWW010000059.1"/>
</dbReference>